<evidence type="ECO:0000256" key="1">
    <source>
        <dbReference type="SAM" id="MobiDB-lite"/>
    </source>
</evidence>
<comment type="caution">
    <text evidence="3">The sequence shown here is derived from an EMBL/GenBank/DDBJ whole genome shotgun (WGS) entry which is preliminary data.</text>
</comment>
<gene>
    <name evidence="3" type="ORF">KZ829_39440</name>
</gene>
<feature type="region of interest" description="Disordered" evidence="1">
    <location>
        <begin position="139"/>
        <end position="175"/>
    </location>
</feature>
<keyword evidence="2" id="KW-0732">Signal</keyword>
<evidence type="ECO:0000313" key="3">
    <source>
        <dbReference type="EMBL" id="MBW6439818.1"/>
    </source>
</evidence>
<feature type="chain" id="PRO_5046544708" description="Lipoprotein" evidence="2">
    <location>
        <begin position="25"/>
        <end position="189"/>
    </location>
</feature>
<accession>A0ABS7BG62</accession>
<protein>
    <recommendedName>
        <fullName evidence="5">Lipoprotein</fullName>
    </recommendedName>
</protein>
<dbReference type="Proteomes" id="UP001519863">
    <property type="component" value="Unassembled WGS sequence"/>
</dbReference>
<proteinExistence type="predicted"/>
<dbReference type="PROSITE" id="PS51257">
    <property type="entry name" value="PROKAR_LIPOPROTEIN"/>
    <property type="match status" value="1"/>
</dbReference>
<organism evidence="3 4">
    <name type="scientific">Actinoplanes hulinensis</name>
    <dbReference type="NCBI Taxonomy" id="1144547"/>
    <lineage>
        <taxon>Bacteria</taxon>
        <taxon>Bacillati</taxon>
        <taxon>Actinomycetota</taxon>
        <taxon>Actinomycetes</taxon>
        <taxon>Micromonosporales</taxon>
        <taxon>Micromonosporaceae</taxon>
        <taxon>Actinoplanes</taxon>
    </lineage>
</organism>
<feature type="compositionally biased region" description="Basic and acidic residues" evidence="1">
    <location>
        <begin position="161"/>
        <end position="175"/>
    </location>
</feature>
<reference evidence="3 4" key="1">
    <citation type="journal article" date="2013" name="Antonie Van Leeuwenhoek">
        <title>Actinoplanes hulinensis sp. nov., a novel actinomycete isolated from soybean root (Glycine max (L.) Merr).</title>
        <authorList>
            <person name="Shen Y."/>
            <person name="Liu C."/>
            <person name="Wang X."/>
            <person name="Zhao J."/>
            <person name="Jia F."/>
            <person name="Zhang Y."/>
            <person name="Wang L."/>
            <person name="Yang D."/>
            <person name="Xiang W."/>
        </authorList>
    </citation>
    <scope>NUCLEOTIDE SEQUENCE [LARGE SCALE GENOMIC DNA]</scope>
    <source>
        <strain evidence="3 4">NEAU-M9</strain>
    </source>
</reference>
<evidence type="ECO:0000313" key="4">
    <source>
        <dbReference type="Proteomes" id="UP001519863"/>
    </source>
</evidence>
<sequence>MRIVTSCVAAALMVALAGCSGVNGSPGTDPSSSYVPTISDAELLTLGRAAVQCLRENGVADMPDPYVEDNRLKVPDDEMDAAEEKAGEQTWNAAEEACRETIEKIPEGALAKEGGGDPEPPGPEDVEALRKLAQCYRENGVPEWPDPDAEGRFPIKGTSLEGEKPEPGSRLDTARKACEQVWSGPVGIS</sequence>
<evidence type="ECO:0008006" key="5">
    <source>
        <dbReference type="Google" id="ProtNLM"/>
    </source>
</evidence>
<dbReference type="EMBL" id="JAHXZI010000032">
    <property type="protein sequence ID" value="MBW6439818.1"/>
    <property type="molecule type" value="Genomic_DNA"/>
</dbReference>
<keyword evidence="4" id="KW-1185">Reference proteome</keyword>
<evidence type="ECO:0000256" key="2">
    <source>
        <dbReference type="SAM" id="SignalP"/>
    </source>
</evidence>
<name>A0ABS7BG62_9ACTN</name>
<feature type="signal peptide" evidence="2">
    <location>
        <begin position="1"/>
        <end position="24"/>
    </location>
</feature>
<dbReference type="RefSeq" id="WP_220148959.1">
    <property type="nucleotide sequence ID" value="NZ_JAHXZI010000032.1"/>
</dbReference>